<protein>
    <submittedName>
        <fullName evidence="1">Uncharacterized protein</fullName>
    </submittedName>
</protein>
<evidence type="ECO:0000313" key="2">
    <source>
        <dbReference type="Proteomes" id="UP001233999"/>
    </source>
</evidence>
<sequence>SRQLTLTGARDIQKPAKHCSHVRGDHYMTITSNIGKLGRNSFLTKYTCYTLRL</sequence>
<reference evidence="1" key="1">
    <citation type="journal article" date="2023" name="IScience">
        <title>Live-bearing cockroach genome reveals convergent evolutionary mechanisms linked to viviparity in insects and beyond.</title>
        <authorList>
            <person name="Fouks B."/>
            <person name="Harrison M.C."/>
            <person name="Mikhailova A.A."/>
            <person name="Marchal E."/>
            <person name="English S."/>
            <person name="Carruthers M."/>
            <person name="Jennings E.C."/>
            <person name="Chiamaka E.L."/>
            <person name="Frigard R.A."/>
            <person name="Pippel M."/>
            <person name="Attardo G.M."/>
            <person name="Benoit J.B."/>
            <person name="Bornberg-Bauer E."/>
            <person name="Tobe S.S."/>
        </authorList>
    </citation>
    <scope>NUCLEOTIDE SEQUENCE</scope>
    <source>
        <strain evidence="1">Stay&amp;Tobe</strain>
    </source>
</reference>
<proteinExistence type="predicted"/>
<gene>
    <name evidence="1" type="ORF">L9F63_010621</name>
</gene>
<keyword evidence="2" id="KW-1185">Reference proteome</keyword>
<dbReference type="AlphaFoldDB" id="A0AAD8EQT4"/>
<organism evidence="1 2">
    <name type="scientific">Diploptera punctata</name>
    <name type="common">Pacific beetle cockroach</name>
    <dbReference type="NCBI Taxonomy" id="6984"/>
    <lineage>
        <taxon>Eukaryota</taxon>
        <taxon>Metazoa</taxon>
        <taxon>Ecdysozoa</taxon>
        <taxon>Arthropoda</taxon>
        <taxon>Hexapoda</taxon>
        <taxon>Insecta</taxon>
        <taxon>Pterygota</taxon>
        <taxon>Neoptera</taxon>
        <taxon>Polyneoptera</taxon>
        <taxon>Dictyoptera</taxon>
        <taxon>Blattodea</taxon>
        <taxon>Blaberoidea</taxon>
        <taxon>Blaberidae</taxon>
        <taxon>Diplopterinae</taxon>
        <taxon>Diploptera</taxon>
    </lineage>
</organism>
<dbReference type="Proteomes" id="UP001233999">
    <property type="component" value="Unassembled WGS sequence"/>
</dbReference>
<name>A0AAD8EQT4_DIPPU</name>
<evidence type="ECO:0000313" key="1">
    <source>
        <dbReference type="EMBL" id="KAJ9598694.1"/>
    </source>
</evidence>
<feature type="non-terminal residue" evidence="1">
    <location>
        <position position="1"/>
    </location>
</feature>
<feature type="non-terminal residue" evidence="1">
    <location>
        <position position="53"/>
    </location>
</feature>
<comment type="caution">
    <text evidence="1">The sequence shown here is derived from an EMBL/GenBank/DDBJ whole genome shotgun (WGS) entry which is preliminary data.</text>
</comment>
<dbReference type="EMBL" id="JASPKZ010001196">
    <property type="protein sequence ID" value="KAJ9598694.1"/>
    <property type="molecule type" value="Genomic_DNA"/>
</dbReference>
<reference evidence="1" key="2">
    <citation type="submission" date="2023-05" db="EMBL/GenBank/DDBJ databases">
        <authorList>
            <person name="Fouks B."/>
        </authorList>
    </citation>
    <scope>NUCLEOTIDE SEQUENCE</scope>
    <source>
        <strain evidence="1">Stay&amp;Tobe</strain>
        <tissue evidence="1">Testes</tissue>
    </source>
</reference>
<accession>A0AAD8EQT4</accession>